<reference evidence="10 11" key="1">
    <citation type="submission" date="2018-08" db="EMBL/GenBank/DDBJ databases">
        <title>A genome reference for cultivated species of the human gut microbiota.</title>
        <authorList>
            <person name="Zou Y."/>
            <person name="Xue W."/>
            <person name="Luo G."/>
        </authorList>
    </citation>
    <scope>NUCLEOTIDE SEQUENCE [LARGE SCALE GENOMIC DNA]</scope>
    <source>
        <strain evidence="10 11">AM07-24</strain>
    </source>
</reference>
<keyword evidence="11" id="KW-1185">Reference proteome</keyword>
<evidence type="ECO:0000256" key="4">
    <source>
        <dbReference type="ARBA" id="ARBA00010286"/>
    </source>
</evidence>
<dbReference type="GO" id="GO:0000256">
    <property type="term" value="P:allantoin catabolic process"/>
    <property type="evidence" value="ECO:0007669"/>
    <property type="project" value="InterPro"/>
</dbReference>
<dbReference type="Proteomes" id="UP000284841">
    <property type="component" value="Unassembled WGS sequence"/>
</dbReference>
<comment type="caution">
    <text evidence="10">The sequence shown here is derived from an EMBL/GenBank/DDBJ whole genome shotgun (WGS) entry which is preliminary data.</text>
</comment>
<dbReference type="SUPFAM" id="SSF51556">
    <property type="entry name" value="Metallo-dependent hydrolases"/>
    <property type="match status" value="1"/>
</dbReference>
<sequence length="464" mass="51473">MSWNMIERENFDMKYDLLLKGGQVFTEGRLQEADIYVKDGVIAQIGKDLEEADAEKVLTVDGDYVLPGFIDPHVHLNDPGLTNSEDFYTGTCAAAAGGVTTVLEHPLTSPLPATEDAFVSKRKIGESKVVVDFALFGACAPDNERSMKKIIDSGAAAFKTFLPYSSEIPMLSDNQVLDKMRFLSDKDIVLAIHCENNDIVEKSTARMQELGKTKFSDYPDGRPAIAEIEAVSRMCLFAKVTGCKINIAHCSLAEAVDVVEQNKREGVNVSVETCPQYLLFDRSTLDSWREFSICNPPVREAEDVENLWNRLFDGKIDWVCSDHSTYTIEEKMAGGGNPFGTPAGIAGIQHTYQLLFSEGVVKRGLPLEKFVELSSSNAAKRYRLYPQKGLIAVGADADFAILNPDKEWIIRKEDLKQMIKWTPYDGMTLRGKVEKTIANGREVYDGEDVLARPGSGRYLTPLPE</sequence>
<evidence type="ECO:0000313" key="11">
    <source>
        <dbReference type="Proteomes" id="UP000284841"/>
    </source>
</evidence>
<dbReference type="Gene3D" id="2.30.40.10">
    <property type="entry name" value="Urease, subunit C, domain 1"/>
    <property type="match status" value="1"/>
</dbReference>
<dbReference type="Pfam" id="PF01979">
    <property type="entry name" value="Amidohydro_1"/>
    <property type="match status" value="1"/>
</dbReference>
<comment type="similarity">
    <text evidence="3">Belongs to the metallo-dependent hydrolases superfamily. Hydantoinase/dihydropyrimidinase family.</text>
</comment>
<dbReference type="GO" id="GO:0004038">
    <property type="term" value="F:allantoinase activity"/>
    <property type="evidence" value="ECO:0007669"/>
    <property type="project" value="UniProtKB-EC"/>
</dbReference>
<comment type="cofactor">
    <cofactor evidence="1">
        <name>Zn(2+)</name>
        <dbReference type="ChEBI" id="CHEBI:29105"/>
    </cofactor>
</comment>
<dbReference type="InterPro" id="IPR002195">
    <property type="entry name" value="Dihydroorotase_CS"/>
</dbReference>
<evidence type="ECO:0000256" key="8">
    <source>
        <dbReference type="ARBA" id="ARBA00022833"/>
    </source>
</evidence>
<accession>A0A415E867</accession>
<evidence type="ECO:0000256" key="7">
    <source>
        <dbReference type="ARBA" id="ARBA00022801"/>
    </source>
</evidence>
<evidence type="ECO:0000256" key="2">
    <source>
        <dbReference type="ARBA" id="ARBA00002368"/>
    </source>
</evidence>
<dbReference type="InterPro" id="IPR050138">
    <property type="entry name" value="DHOase/Allantoinase_Hydrolase"/>
</dbReference>
<dbReference type="Gene3D" id="3.20.20.140">
    <property type="entry name" value="Metal-dependent hydrolases"/>
    <property type="match status" value="1"/>
</dbReference>
<dbReference type="RefSeq" id="WP_118334082.1">
    <property type="nucleotide sequence ID" value="NZ_AP025567.1"/>
</dbReference>
<dbReference type="InterPro" id="IPR017593">
    <property type="entry name" value="Allantoinase"/>
</dbReference>
<evidence type="ECO:0000313" key="10">
    <source>
        <dbReference type="EMBL" id="RHJ89986.1"/>
    </source>
</evidence>
<dbReference type="GO" id="GO:0008270">
    <property type="term" value="F:zinc ion binding"/>
    <property type="evidence" value="ECO:0007669"/>
    <property type="project" value="InterPro"/>
</dbReference>
<dbReference type="STRING" id="1776384.GCA_900086585_03380"/>
<organism evidence="10 11">
    <name type="scientific">Emergencia timonensis</name>
    <dbReference type="NCBI Taxonomy" id="1776384"/>
    <lineage>
        <taxon>Bacteria</taxon>
        <taxon>Bacillati</taxon>
        <taxon>Bacillota</taxon>
        <taxon>Clostridia</taxon>
        <taxon>Peptostreptococcales</taxon>
        <taxon>Anaerovoracaceae</taxon>
        <taxon>Emergencia</taxon>
    </lineage>
</organism>
<dbReference type="PROSITE" id="PS00482">
    <property type="entry name" value="DIHYDROOROTASE_1"/>
    <property type="match status" value="1"/>
</dbReference>
<keyword evidence="7 10" id="KW-0378">Hydrolase</keyword>
<evidence type="ECO:0000256" key="5">
    <source>
        <dbReference type="ARBA" id="ARBA00011881"/>
    </source>
</evidence>
<comment type="function">
    <text evidence="2">Catalyzes the reversible cyclization of carbamoyl aspartate to dihydroorotate.</text>
</comment>
<name>A0A415E867_9FIRM</name>
<dbReference type="NCBIfam" id="TIGR03178">
    <property type="entry name" value="allantoinase"/>
    <property type="match status" value="1"/>
</dbReference>
<keyword evidence="8" id="KW-0862">Zinc</keyword>
<protein>
    <submittedName>
        <fullName evidence="10">Allantoinase AllB</fullName>
        <ecNumber evidence="10">3.5.2.5</ecNumber>
    </submittedName>
</protein>
<dbReference type="InterPro" id="IPR011059">
    <property type="entry name" value="Metal-dep_hydrolase_composite"/>
</dbReference>
<dbReference type="AlphaFoldDB" id="A0A415E867"/>
<gene>
    <name evidence="10" type="primary">allB</name>
    <name evidence="10" type="ORF">DW099_05395</name>
</gene>
<dbReference type="GO" id="GO:0006145">
    <property type="term" value="P:purine nucleobase catabolic process"/>
    <property type="evidence" value="ECO:0007669"/>
    <property type="project" value="TreeGrafter"/>
</dbReference>
<dbReference type="OrthoDB" id="9765462at2"/>
<dbReference type="InterPro" id="IPR006680">
    <property type="entry name" value="Amidohydro-rel"/>
</dbReference>
<evidence type="ECO:0000259" key="9">
    <source>
        <dbReference type="Pfam" id="PF01979"/>
    </source>
</evidence>
<evidence type="ECO:0000256" key="1">
    <source>
        <dbReference type="ARBA" id="ARBA00001947"/>
    </source>
</evidence>
<evidence type="ECO:0000256" key="3">
    <source>
        <dbReference type="ARBA" id="ARBA00008829"/>
    </source>
</evidence>
<dbReference type="PANTHER" id="PTHR43668:SF4">
    <property type="entry name" value="ALLANTOINASE"/>
    <property type="match status" value="1"/>
</dbReference>
<dbReference type="GO" id="GO:0050897">
    <property type="term" value="F:cobalt ion binding"/>
    <property type="evidence" value="ECO:0007669"/>
    <property type="project" value="InterPro"/>
</dbReference>
<comment type="similarity">
    <text evidence="4">Belongs to the metallo-dependent hydrolases superfamily. DHOase family. Class I DHOase subfamily.</text>
</comment>
<dbReference type="InterPro" id="IPR032466">
    <property type="entry name" value="Metal_Hydrolase"/>
</dbReference>
<dbReference type="PANTHER" id="PTHR43668">
    <property type="entry name" value="ALLANTOINASE"/>
    <property type="match status" value="1"/>
</dbReference>
<dbReference type="FunFam" id="3.20.20.140:FF:000174">
    <property type="entry name" value="Dihydropyrimidinase-related protein 2"/>
    <property type="match status" value="1"/>
</dbReference>
<evidence type="ECO:0000256" key="6">
    <source>
        <dbReference type="ARBA" id="ARBA00022723"/>
    </source>
</evidence>
<keyword evidence="6" id="KW-0479">Metal-binding</keyword>
<comment type="subunit">
    <text evidence="5">Homotetramer.</text>
</comment>
<dbReference type="SUPFAM" id="SSF51338">
    <property type="entry name" value="Composite domain of metallo-dependent hydrolases"/>
    <property type="match status" value="1"/>
</dbReference>
<feature type="domain" description="Amidohydrolase-related" evidence="9">
    <location>
        <begin position="64"/>
        <end position="443"/>
    </location>
</feature>
<dbReference type="EMBL" id="QRMS01000001">
    <property type="protein sequence ID" value="RHJ89986.1"/>
    <property type="molecule type" value="Genomic_DNA"/>
</dbReference>
<dbReference type="EC" id="3.5.2.5" evidence="10"/>
<dbReference type="GO" id="GO:0005737">
    <property type="term" value="C:cytoplasm"/>
    <property type="evidence" value="ECO:0007669"/>
    <property type="project" value="TreeGrafter"/>
</dbReference>
<proteinExistence type="inferred from homology"/>